<protein>
    <submittedName>
        <fullName evidence="2">Uncharacterized protein</fullName>
    </submittedName>
</protein>
<gene>
    <name evidence="2" type="ORF">ANCCAN_16836</name>
</gene>
<organism evidence="2 3">
    <name type="scientific">Ancylostoma caninum</name>
    <name type="common">Dog hookworm</name>
    <dbReference type="NCBI Taxonomy" id="29170"/>
    <lineage>
        <taxon>Eukaryota</taxon>
        <taxon>Metazoa</taxon>
        <taxon>Ecdysozoa</taxon>
        <taxon>Nematoda</taxon>
        <taxon>Chromadorea</taxon>
        <taxon>Rhabditida</taxon>
        <taxon>Rhabditina</taxon>
        <taxon>Rhabditomorpha</taxon>
        <taxon>Strongyloidea</taxon>
        <taxon>Ancylostomatidae</taxon>
        <taxon>Ancylostomatinae</taxon>
        <taxon>Ancylostoma</taxon>
    </lineage>
</organism>
<keyword evidence="1" id="KW-0812">Transmembrane</keyword>
<dbReference type="STRING" id="29170.A0A368FYK5"/>
<evidence type="ECO:0000256" key="1">
    <source>
        <dbReference type="SAM" id="Phobius"/>
    </source>
</evidence>
<name>A0A368FYK5_ANCCA</name>
<dbReference type="Proteomes" id="UP000252519">
    <property type="component" value="Unassembled WGS sequence"/>
</dbReference>
<sequence>LVLTTVIHLQYFFFVLVLFIVEIVGIVLYFVNKNSIRDNFVNLWRTELVNKYGTSQTIRETLDNIQSQVI</sequence>
<evidence type="ECO:0000313" key="2">
    <source>
        <dbReference type="EMBL" id="RCN37271.1"/>
    </source>
</evidence>
<feature type="transmembrane region" description="Helical" evidence="1">
    <location>
        <begin position="12"/>
        <end position="31"/>
    </location>
</feature>
<keyword evidence="1" id="KW-1133">Transmembrane helix</keyword>
<dbReference type="EMBL" id="JOJR01000483">
    <property type="protein sequence ID" value="RCN37271.1"/>
    <property type="molecule type" value="Genomic_DNA"/>
</dbReference>
<comment type="caution">
    <text evidence="2">The sequence shown here is derived from an EMBL/GenBank/DDBJ whole genome shotgun (WGS) entry which is preliminary data.</text>
</comment>
<reference evidence="2 3" key="1">
    <citation type="submission" date="2014-10" db="EMBL/GenBank/DDBJ databases">
        <title>Draft genome of the hookworm Ancylostoma caninum.</title>
        <authorList>
            <person name="Mitreva M."/>
        </authorList>
    </citation>
    <scope>NUCLEOTIDE SEQUENCE [LARGE SCALE GENOMIC DNA]</scope>
    <source>
        <strain evidence="2 3">Baltimore</strain>
    </source>
</reference>
<dbReference type="AlphaFoldDB" id="A0A368FYK5"/>
<accession>A0A368FYK5</accession>
<proteinExistence type="predicted"/>
<evidence type="ECO:0000313" key="3">
    <source>
        <dbReference type="Proteomes" id="UP000252519"/>
    </source>
</evidence>
<dbReference type="OrthoDB" id="5870230at2759"/>
<feature type="non-terminal residue" evidence="2">
    <location>
        <position position="1"/>
    </location>
</feature>
<keyword evidence="1" id="KW-0472">Membrane</keyword>
<keyword evidence="3" id="KW-1185">Reference proteome</keyword>